<evidence type="ECO:0000313" key="3">
    <source>
        <dbReference type="Proteomes" id="UP001221142"/>
    </source>
</evidence>
<comment type="caution">
    <text evidence="2">The sequence shown here is derived from an EMBL/GenBank/DDBJ whole genome shotgun (WGS) entry which is preliminary data.</text>
</comment>
<dbReference type="SUPFAM" id="SSF52047">
    <property type="entry name" value="RNI-like"/>
    <property type="match status" value="1"/>
</dbReference>
<gene>
    <name evidence="2" type="ORF">FB45DRAFT_1060310</name>
</gene>
<reference evidence="2" key="1">
    <citation type="submission" date="2023-03" db="EMBL/GenBank/DDBJ databases">
        <title>Massive genome expansion in bonnet fungi (Mycena s.s.) driven by repeated elements and novel gene families across ecological guilds.</title>
        <authorList>
            <consortium name="Lawrence Berkeley National Laboratory"/>
            <person name="Harder C.B."/>
            <person name="Miyauchi S."/>
            <person name="Viragh M."/>
            <person name="Kuo A."/>
            <person name="Thoen E."/>
            <person name="Andreopoulos B."/>
            <person name="Lu D."/>
            <person name="Skrede I."/>
            <person name="Drula E."/>
            <person name="Henrissat B."/>
            <person name="Morin E."/>
            <person name="Kohler A."/>
            <person name="Barry K."/>
            <person name="LaButti K."/>
            <person name="Morin E."/>
            <person name="Salamov A."/>
            <person name="Lipzen A."/>
            <person name="Mereny Z."/>
            <person name="Hegedus B."/>
            <person name="Baldrian P."/>
            <person name="Stursova M."/>
            <person name="Weitz H."/>
            <person name="Taylor A."/>
            <person name="Grigoriev I.V."/>
            <person name="Nagy L.G."/>
            <person name="Martin F."/>
            <person name="Kauserud H."/>
        </authorList>
    </citation>
    <scope>NUCLEOTIDE SEQUENCE</scope>
    <source>
        <strain evidence="2">9284</strain>
    </source>
</reference>
<keyword evidence="3" id="KW-1185">Reference proteome</keyword>
<dbReference type="Proteomes" id="UP001221142">
    <property type="component" value="Unassembled WGS sequence"/>
</dbReference>
<evidence type="ECO:0000256" key="1">
    <source>
        <dbReference type="SAM" id="Coils"/>
    </source>
</evidence>
<accession>A0AAD7BMT1</accession>
<sequence>MPQLLLNCQGLLGLRTPTEPVNPLPNSHFGTNDPVQECQIPGIRTFIRHARARKNRLDEKIASLEVALNELYSERDALDEAICNHVVALSPIRRMPTEIISLIFTHCVENGAIFVDNAAWTLSAVCSRWREIALSPVYWTEISTWVDLPIPKLETILARSAILPLDIYFCSESDGLMSELETATLQLLVQHCERWEYVRISGPTQVYSIVESVGPRFSMLRTLDYDIYYSGVTPAPYQLDIFRSAPQLEEVLVNRGYWFTPVILDLPWNQLTTYRASSEWSGLSALASAVNLVECTLDMGEDEEPAVRPATVMHFPRLLRLGVSHGRVLPYLHTPVLEELYCKDGNSTNRVSDVTFPRTLQTLVFEADTDHDFDLMGILEALPSLESLTISSALPADSVCKFLASAGKKVSRLESVSLALSSHTDSAEFQILDTLEALDWSEARLRSFRFLLPRLQTPSTGPRLRGLQARGASVKFGQNRWQFYTIAVPSRFRFER</sequence>
<keyword evidence="1" id="KW-0175">Coiled coil</keyword>
<organism evidence="2 3">
    <name type="scientific">Roridomyces roridus</name>
    <dbReference type="NCBI Taxonomy" id="1738132"/>
    <lineage>
        <taxon>Eukaryota</taxon>
        <taxon>Fungi</taxon>
        <taxon>Dikarya</taxon>
        <taxon>Basidiomycota</taxon>
        <taxon>Agaricomycotina</taxon>
        <taxon>Agaricomycetes</taxon>
        <taxon>Agaricomycetidae</taxon>
        <taxon>Agaricales</taxon>
        <taxon>Marasmiineae</taxon>
        <taxon>Mycenaceae</taxon>
        <taxon>Roridomyces</taxon>
    </lineage>
</organism>
<evidence type="ECO:0008006" key="4">
    <source>
        <dbReference type="Google" id="ProtNLM"/>
    </source>
</evidence>
<dbReference type="AlphaFoldDB" id="A0AAD7BMT1"/>
<dbReference type="Gene3D" id="3.80.10.10">
    <property type="entry name" value="Ribonuclease Inhibitor"/>
    <property type="match status" value="1"/>
</dbReference>
<evidence type="ECO:0000313" key="2">
    <source>
        <dbReference type="EMBL" id="KAJ7625645.1"/>
    </source>
</evidence>
<proteinExistence type="predicted"/>
<protein>
    <recommendedName>
        <fullName evidence="4">F-box domain-containing protein</fullName>
    </recommendedName>
</protein>
<dbReference type="EMBL" id="JARKIF010000012">
    <property type="protein sequence ID" value="KAJ7625645.1"/>
    <property type="molecule type" value="Genomic_DNA"/>
</dbReference>
<dbReference type="InterPro" id="IPR032675">
    <property type="entry name" value="LRR_dom_sf"/>
</dbReference>
<name>A0AAD7BMT1_9AGAR</name>
<feature type="coiled-coil region" evidence="1">
    <location>
        <begin position="47"/>
        <end position="81"/>
    </location>
</feature>